<reference evidence="3" key="1">
    <citation type="submission" date="2015-09" db="EMBL/GenBank/DDBJ databases">
        <authorList>
            <consortium name="Pathogen Informatics"/>
        </authorList>
    </citation>
    <scope>NUCLEOTIDE SEQUENCE [LARGE SCALE GENOMIC DNA]</scope>
    <source>
        <strain evidence="3">Lake Konstanz</strain>
    </source>
</reference>
<dbReference type="EMBL" id="CYKH01000028">
    <property type="protein sequence ID" value="CUE61721.1"/>
    <property type="molecule type" value="Genomic_DNA"/>
</dbReference>
<name>A0A0S4IH86_BODSA</name>
<accession>A0A0S4IH86</accession>
<dbReference type="AlphaFoldDB" id="A0A0S4IH86"/>
<dbReference type="OrthoDB" id="273823at2759"/>
<organism evidence="2 3">
    <name type="scientific">Bodo saltans</name>
    <name type="common">Flagellated protozoan</name>
    <dbReference type="NCBI Taxonomy" id="75058"/>
    <lineage>
        <taxon>Eukaryota</taxon>
        <taxon>Discoba</taxon>
        <taxon>Euglenozoa</taxon>
        <taxon>Kinetoplastea</taxon>
        <taxon>Metakinetoplastina</taxon>
        <taxon>Eubodonida</taxon>
        <taxon>Bodonidae</taxon>
        <taxon>Bodo</taxon>
    </lineage>
</organism>
<feature type="non-terminal residue" evidence="2">
    <location>
        <position position="1"/>
    </location>
</feature>
<feature type="compositionally biased region" description="Low complexity" evidence="1">
    <location>
        <begin position="253"/>
        <end position="280"/>
    </location>
</feature>
<dbReference type="PANTHER" id="PTHR46388">
    <property type="entry name" value="NHL REPEAT-CONTAINING PROTEIN 2"/>
    <property type="match status" value="1"/>
</dbReference>
<evidence type="ECO:0000313" key="3">
    <source>
        <dbReference type="Proteomes" id="UP000051952"/>
    </source>
</evidence>
<evidence type="ECO:0000256" key="1">
    <source>
        <dbReference type="SAM" id="MobiDB-lite"/>
    </source>
</evidence>
<dbReference type="Gene3D" id="2.120.10.30">
    <property type="entry name" value="TolB, C-terminal domain"/>
    <property type="match status" value="2"/>
</dbReference>
<dbReference type="PANTHER" id="PTHR46388:SF2">
    <property type="entry name" value="NHL REPEAT-CONTAINING PROTEIN 2"/>
    <property type="match status" value="1"/>
</dbReference>
<protein>
    <submittedName>
        <fullName evidence="2">Uncharacterized protein</fullName>
    </submittedName>
</protein>
<gene>
    <name evidence="2" type="ORF">BSAL_49850c</name>
</gene>
<keyword evidence="3" id="KW-1185">Reference proteome</keyword>
<dbReference type="InterPro" id="IPR011042">
    <property type="entry name" value="6-blade_b-propeller_TolB-like"/>
</dbReference>
<proteinExistence type="predicted"/>
<feature type="region of interest" description="Disordered" evidence="1">
    <location>
        <begin position="252"/>
        <end position="280"/>
    </location>
</feature>
<dbReference type="SUPFAM" id="SSF101898">
    <property type="entry name" value="NHL repeat"/>
    <property type="match status" value="1"/>
</dbReference>
<evidence type="ECO:0000313" key="2">
    <source>
        <dbReference type="EMBL" id="CUE61721.1"/>
    </source>
</evidence>
<sequence>RSKWARDCAAARDVPVVVFSISRSVLSAGDVAVDRDNNLLLTAGYSIYRLPSSGADAQVIAGSSTLSGPNDGVGGAARFNRLFGITCDTSNNIAYIGDYGNSRIRTLDLKNNNVTTLAGSSYGYQDGIGVVTLAGGTAFGFADGIGTNVQFNEVLGAVLNGDETAMIVADYHNNLVRRVELSTKNVSSIAGAPGAAGLVDGPGLAARFYGPNGGKWYCNTTLLLCGLLMADYSNGAIRFVALETMPTRTLELSSEATSSSTSSGSKSSTMPLSRSSSTSQSATCTFSKSMTKTLSLSDSKNIDSISASLSVSGSQSPGKSQTLSVSFRSSSNQLTVTPPHQATQSLLTAATFTNGLSVSTLASLSRSHSVKVSTRSCSEVITNTSSVSNSDAVSTSEGTLSVTLSHSKATRTASKTKRTLSPSATMCCALVPAQF</sequence>
<dbReference type="Proteomes" id="UP000051952">
    <property type="component" value="Unassembled WGS sequence"/>
</dbReference>
<dbReference type="VEuPathDB" id="TriTrypDB:BSAL_49850c"/>